<accession>A0AAJ3K407</accession>
<dbReference type="AlphaFoldDB" id="A0AAJ3K407"/>
<protein>
    <recommendedName>
        <fullName evidence="3">Host cell division inhibitor Icd-like protein</fullName>
    </recommendedName>
</protein>
<keyword evidence="2" id="KW-1185">Reference proteome</keyword>
<dbReference type="EMBL" id="MLAB01000028">
    <property type="protein sequence ID" value="OOF72054.1"/>
    <property type="molecule type" value="Genomic_DNA"/>
</dbReference>
<proteinExistence type="predicted"/>
<evidence type="ECO:0008006" key="3">
    <source>
        <dbReference type="Google" id="ProtNLM"/>
    </source>
</evidence>
<organism evidence="1 2">
    <name type="scientific">Rodentibacter caecimuris</name>
    <dbReference type="NCBI Taxonomy" id="1796644"/>
    <lineage>
        <taxon>Bacteria</taxon>
        <taxon>Pseudomonadati</taxon>
        <taxon>Pseudomonadota</taxon>
        <taxon>Gammaproteobacteria</taxon>
        <taxon>Pasteurellales</taxon>
        <taxon>Pasteurellaceae</taxon>
        <taxon>Rodentibacter</taxon>
    </lineage>
</organism>
<gene>
    <name evidence="1" type="ORF">BKG90_05965</name>
</gene>
<reference evidence="1 2" key="1">
    <citation type="submission" date="2016-10" db="EMBL/GenBank/DDBJ databases">
        <title>Rodentibacter gen. nov. and new species.</title>
        <authorList>
            <person name="Christensen H."/>
        </authorList>
    </citation>
    <scope>NUCLEOTIDE SEQUENCE [LARGE SCALE GENOMIC DNA]</scope>
    <source>
        <strain evidence="1 2">199137021</strain>
    </source>
</reference>
<evidence type="ECO:0000313" key="2">
    <source>
        <dbReference type="Proteomes" id="UP000188998"/>
    </source>
</evidence>
<evidence type="ECO:0000313" key="1">
    <source>
        <dbReference type="EMBL" id="OOF72054.1"/>
    </source>
</evidence>
<dbReference type="NCBIfam" id="NF033153">
    <property type="entry name" value="phage_ICD_like"/>
    <property type="match status" value="1"/>
</dbReference>
<name>A0AAJ3K407_9PAST</name>
<comment type="caution">
    <text evidence="1">The sequence shown here is derived from an EMBL/GenBank/DDBJ whole genome shotgun (WGS) entry which is preliminary data.</text>
</comment>
<sequence>MAHSTPISYACFFVHSVYAHPNIDLFSDRLCPMVTRSGKGFALCRLPLITVCHPVARYRQSVTTFAVTLENLISGVTQMTQFIFAAIRRTDLSNRIQKIRINAETERQARAILAREFVLILAGRIPEKNTSKFNHTFTQGGIYA</sequence>
<dbReference type="Proteomes" id="UP000188998">
    <property type="component" value="Unassembled WGS sequence"/>
</dbReference>